<dbReference type="PANTHER" id="PTHR47932:SF63">
    <property type="entry name" value="OS08G0290000 PROTEIN"/>
    <property type="match status" value="1"/>
</dbReference>
<sequence length="978" mass="108802">MSMWFHPSVRLNLGFPRILSSTSSSFKSISTALAFLNPTQSSDDEYASSSSSLSSSTASSSYANSTATDISGYTHNLNTTKTSTPVAQDLFDASRVVQILNSMERDPKTAISFFDRLKEQGFAHDVSTYAALVRILCHWGLDRKLDAVFLEVIVGSSNGHCQHPGFEISDLFERLVVVEGLQADETLVRAYNALVKSYVSIGMFDEAIDVLFQTKRRGFIPHIFTCNFLMNRLIEHGKVDMAVAIYEQLKRLGLSPNDYTYAIMIKALCRKGDLEAAVHVFQEMEVAGITPRAFAYTAYIRGLCTHQRSDLGYQTTALAFLSPTQPSEDDEYASSSSLSSSTASSSYANSTATDICGYTHNLNPTKTSTPVAQGLFDASWVVQILDSMKRDPKTAISFFDRKLDAVFLEVIVGSSNSHRQQPGFEISDLFERLVVVGGLQADETLVRAYNALVKSYVSIGIFDEAIDVLFQTKRRGFIPHIFTCNFLMNRLIEHGKVDMAVAIYEQLKRLGLSPNDYTYAIMIKALCRKGDLEAAVHVFQEMEVAGITPRAFAYTAYIKGLCTHQRSDLGYQVLQVISLFIMYLLLGFLEMASSEALDLLEYMEAQGLKPKSVTHNMIIEGLCKGGKVKEAEEFLWTLEDKSVDNYSALVNGYCEANCTSESYKLFFRLSKQGVLIKKSSCVKLLTNLCLEGVCDGALVVLETMLALNVEPSEIMYSKVLAALCRAGDMKKARWFFDFLVEKGSSPDVISYTMMIHGFCKMNCLQEAQDLFHDMKERGIEPDVITYTVLLDGHSKTNLRGVCSPLDARENKEGKVDGSIVWTEMRDNGIRPDVICYTVLIDRYCKTENLQDAVALFDNMIDRGLEPDTVTYTALLSGYCNKGDVDKAVDLFKEMSTKGILTDTRTDAVALFDNMIDRGLEPDTVTYTALLSGYCNKGDVDKAVDLFKEMSTKGIQTDTRTVSILHHGIIKAKKLQFCR</sequence>
<feature type="repeat" description="PPR" evidence="3">
    <location>
        <begin position="611"/>
        <end position="645"/>
    </location>
</feature>
<dbReference type="Gene3D" id="1.25.40.10">
    <property type="entry name" value="Tetratricopeptide repeat domain"/>
    <property type="match status" value="7"/>
</dbReference>
<feature type="repeat" description="PPR" evidence="3">
    <location>
        <begin position="187"/>
        <end position="221"/>
    </location>
</feature>
<dbReference type="PROSITE" id="PS51375">
    <property type="entry name" value="PPR"/>
    <property type="match status" value="12"/>
</dbReference>
<keyword evidence="5" id="KW-1185">Reference proteome</keyword>
<feature type="repeat" description="PPR" evidence="3">
    <location>
        <begin position="257"/>
        <end position="291"/>
    </location>
</feature>
<comment type="caution">
    <text evidence="4">The sequence shown here is derived from an EMBL/GenBank/DDBJ whole genome shotgun (WGS) entry which is preliminary data.</text>
</comment>
<evidence type="ECO:0000256" key="3">
    <source>
        <dbReference type="PROSITE-ProRule" id="PRU00708"/>
    </source>
</evidence>
<feature type="repeat" description="PPR" evidence="3">
    <location>
        <begin position="712"/>
        <end position="746"/>
    </location>
</feature>
<dbReference type="InterPro" id="IPR011990">
    <property type="entry name" value="TPR-like_helical_dom_sf"/>
</dbReference>
<dbReference type="NCBIfam" id="TIGR00756">
    <property type="entry name" value="PPR"/>
    <property type="match status" value="12"/>
</dbReference>
<comment type="similarity">
    <text evidence="1">Belongs to the PPR family. P subfamily.</text>
</comment>
<evidence type="ECO:0000256" key="1">
    <source>
        <dbReference type="ARBA" id="ARBA00007626"/>
    </source>
</evidence>
<proteinExistence type="inferred from homology"/>
<dbReference type="Pfam" id="PF13041">
    <property type="entry name" value="PPR_2"/>
    <property type="match status" value="5"/>
</dbReference>
<keyword evidence="2" id="KW-0677">Repeat</keyword>
<dbReference type="PANTHER" id="PTHR47932">
    <property type="entry name" value="ATPASE EXPRESSION PROTEIN 3"/>
    <property type="match status" value="1"/>
</dbReference>
<feature type="repeat" description="PPR" evidence="3">
    <location>
        <begin position="867"/>
        <end position="901"/>
    </location>
</feature>
<name>A0AAW0KPG9_QUESU</name>
<accession>A0AAW0KPG9</accession>
<reference evidence="4 5" key="1">
    <citation type="journal article" date="2018" name="Sci. Data">
        <title>The draft genome sequence of cork oak.</title>
        <authorList>
            <person name="Ramos A.M."/>
            <person name="Usie A."/>
            <person name="Barbosa P."/>
            <person name="Barros P.M."/>
            <person name="Capote T."/>
            <person name="Chaves I."/>
            <person name="Simoes F."/>
            <person name="Abreu I."/>
            <person name="Carrasquinho I."/>
            <person name="Faro C."/>
            <person name="Guimaraes J.B."/>
            <person name="Mendonca D."/>
            <person name="Nobrega F."/>
            <person name="Rodrigues L."/>
            <person name="Saibo N.J.M."/>
            <person name="Varela M.C."/>
            <person name="Egas C."/>
            <person name="Matos J."/>
            <person name="Miguel C.M."/>
            <person name="Oliveira M.M."/>
            <person name="Ricardo C.P."/>
            <person name="Goncalves S."/>
        </authorList>
    </citation>
    <scope>NUCLEOTIDE SEQUENCE [LARGE SCALE GENOMIC DNA]</scope>
    <source>
        <strain evidence="5">cv. HL8</strain>
    </source>
</reference>
<gene>
    <name evidence="4" type="ORF">CFP56_016611</name>
</gene>
<dbReference type="GO" id="GO:0003729">
    <property type="term" value="F:mRNA binding"/>
    <property type="evidence" value="ECO:0007669"/>
    <property type="project" value="TreeGrafter"/>
</dbReference>
<dbReference type="SUPFAM" id="SSF81901">
    <property type="entry name" value="HCP-like"/>
    <property type="match status" value="1"/>
</dbReference>
<feature type="repeat" description="PPR" evidence="3">
    <location>
        <begin position="832"/>
        <end position="866"/>
    </location>
</feature>
<dbReference type="Pfam" id="PF01535">
    <property type="entry name" value="PPR"/>
    <property type="match status" value="4"/>
</dbReference>
<evidence type="ECO:0000313" key="5">
    <source>
        <dbReference type="Proteomes" id="UP000237347"/>
    </source>
</evidence>
<feature type="repeat" description="PPR" evidence="3">
    <location>
        <begin position="445"/>
        <end position="479"/>
    </location>
</feature>
<feature type="repeat" description="PPR" evidence="3">
    <location>
        <begin position="515"/>
        <end position="549"/>
    </location>
</feature>
<dbReference type="AlphaFoldDB" id="A0AAW0KPG9"/>
<evidence type="ECO:0000256" key="2">
    <source>
        <dbReference type="ARBA" id="ARBA00022737"/>
    </source>
</evidence>
<feature type="repeat" description="PPR" evidence="3">
    <location>
        <begin position="747"/>
        <end position="781"/>
    </location>
</feature>
<dbReference type="Pfam" id="PF12854">
    <property type="entry name" value="PPR_1"/>
    <property type="match status" value="1"/>
</dbReference>
<protein>
    <submittedName>
        <fullName evidence="4">Pentatricopeptide repeat-containing protein</fullName>
    </submittedName>
</protein>
<organism evidence="4 5">
    <name type="scientific">Quercus suber</name>
    <name type="common">Cork oak</name>
    <dbReference type="NCBI Taxonomy" id="58331"/>
    <lineage>
        <taxon>Eukaryota</taxon>
        <taxon>Viridiplantae</taxon>
        <taxon>Streptophyta</taxon>
        <taxon>Embryophyta</taxon>
        <taxon>Tracheophyta</taxon>
        <taxon>Spermatophyta</taxon>
        <taxon>Magnoliopsida</taxon>
        <taxon>eudicotyledons</taxon>
        <taxon>Gunneridae</taxon>
        <taxon>Pentapetalae</taxon>
        <taxon>rosids</taxon>
        <taxon>fabids</taxon>
        <taxon>Fagales</taxon>
        <taxon>Fagaceae</taxon>
        <taxon>Quercus</taxon>
    </lineage>
</organism>
<dbReference type="InterPro" id="IPR002885">
    <property type="entry name" value="PPR_rpt"/>
</dbReference>
<feature type="repeat" description="PPR" evidence="3">
    <location>
        <begin position="222"/>
        <end position="256"/>
    </location>
</feature>
<dbReference type="Proteomes" id="UP000237347">
    <property type="component" value="Unassembled WGS sequence"/>
</dbReference>
<feature type="repeat" description="PPR" evidence="3">
    <location>
        <begin position="922"/>
        <end position="956"/>
    </location>
</feature>
<dbReference type="EMBL" id="PKMF04000260">
    <property type="protein sequence ID" value="KAK7840518.1"/>
    <property type="molecule type" value="Genomic_DNA"/>
</dbReference>
<feature type="repeat" description="PPR" evidence="3">
    <location>
        <begin position="480"/>
        <end position="514"/>
    </location>
</feature>
<evidence type="ECO:0000313" key="4">
    <source>
        <dbReference type="EMBL" id="KAK7840518.1"/>
    </source>
</evidence>